<evidence type="ECO:0000259" key="1">
    <source>
        <dbReference type="Pfam" id="PF13175"/>
    </source>
</evidence>
<protein>
    <recommendedName>
        <fullName evidence="1">Endonuclease GajA/Old nuclease/RecF-like AAA domain-containing protein</fullName>
    </recommendedName>
</protein>
<dbReference type="EMBL" id="SNRY01003355">
    <property type="protein sequence ID" value="KAA6321283.1"/>
    <property type="molecule type" value="Genomic_DNA"/>
</dbReference>
<sequence>MQKDMSKAFISNIQIGESRNIKDFTIPLSGEEQKHLIITGKNGSGKTSLLTDINKTLELYFLSEYKQYDNYVDYINSYKKELDRLEALPQDTANRDKNIKIYKDALLQAEKILAPFKRINITYSNKSYLHSLLDDGKFLLAFFDAKRNSILTTPKGISKIELKKNYQSEEHANQHFIQYIVNLKAERSFARDDNDKEAVKEIDEWFDQFEERLRYIFDVPTLKLVFDRKNYNFTINEESKQPYTLNQLSDGYSAIISIVTELMLRMEAVTSKNYEIEGIVLIDEIETHLHVDLQKKILPFLVGFFPKELLRNKLTN</sequence>
<dbReference type="AlphaFoldDB" id="A0A5J4QKY4"/>
<accession>A0A5J4QKY4</accession>
<dbReference type="InterPro" id="IPR051396">
    <property type="entry name" value="Bact_Antivir_Def_Nuclease"/>
</dbReference>
<comment type="caution">
    <text evidence="2">The sequence shown here is derived from an EMBL/GenBank/DDBJ whole genome shotgun (WGS) entry which is preliminary data.</text>
</comment>
<reference evidence="2" key="1">
    <citation type="submission" date="2019-03" db="EMBL/GenBank/DDBJ databases">
        <title>Single cell metagenomics reveals metabolic interactions within the superorganism composed of flagellate Streblomastix strix and complex community of Bacteroidetes bacteria on its surface.</title>
        <authorList>
            <person name="Treitli S.C."/>
            <person name="Kolisko M."/>
            <person name="Husnik F."/>
            <person name="Keeling P."/>
            <person name="Hampl V."/>
        </authorList>
    </citation>
    <scope>NUCLEOTIDE SEQUENCE</scope>
    <source>
        <strain evidence="2">STM</strain>
    </source>
</reference>
<dbReference type="InterPro" id="IPR041685">
    <property type="entry name" value="AAA_GajA/Old/RecF-like"/>
</dbReference>
<evidence type="ECO:0000313" key="2">
    <source>
        <dbReference type="EMBL" id="KAA6321283.1"/>
    </source>
</evidence>
<proteinExistence type="predicted"/>
<organism evidence="2">
    <name type="scientific">termite gut metagenome</name>
    <dbReference type="NCBI Taxonomy" id="433724"/>
    <lineage>
        <taxon>unclassified sequences</taxon>
        <taxon>metagenomes</taxon>
        <taxon>organismal metagenomes</taxon>
    </lineage>
</organism>
<dbReference type="Pfam" id="PF13175">
    <property type="entry name" value="AAA_15"/>
    <property type="match status" value="1"/>
</dbReference>
<dbReference type="PANTHER" id="PTHR43581:SF4">
    <property type="entry name" value="ATP_GTP PHOSPHATASE"/>
    <property type="match status" value="1"/>
</dbReference>
<dbReference type="SUPFAM" id="SSF52540">
    <property type="entry name" value="P-loop containing nucleoside triphosphate hydrolases"/>
    <property type="match status" value="1"/>
</dbReference>
<gene>
    <name evidence="2" type="ORF">EZS27_029048</name>
</gene>
<dbReference type="InterPro" id="IPR027417">
    <property type="entry name" value="P-loop_NTPase"/>
</dbReference>
<dbReference type="PANTHER" id="PTHR43581">
    <property type="entry name" value="ATP/GTP PHOSPHATASE"/>
    <property type="match status" value="1"/>
</dbReference>
<name>A0A5J4QKY4_9ZZZZ</name>
<feature type="domain" description="Endonuclease GajA/Old nuclease/RecF-like AAA" evidence="1">
    <location>
        <begin position="58"/>
        <end position="297"/>
    </location>
</feature>
<dbReference type="Gene3D" id="3.40.50.300">
    <property type="entry name" value="P-loop containing nucleotide triphosphate hydrolases"/>
    <property type="match status" value="1"/>
</dbReference>